<proteinExistence type="predicted"/>
<dbReference type="OrthoDB" id="9888373at2"/>
<comment type="caution">
    <text evidence="1">The sequence shown here is derived from an EMBL/GenBank/DDBJ whole genome shotgun (WGS) entry which is preliminary data.</text>
</comment>
<dbReference type="RefSeq" id="WP_146535708.1">
    <property type="nucleotide sequence ID" value="NZ_SJPX01000004.1"/>
</dbReference>
<evidence type="ECO:0000313" key="1">
    <source>
        <dbReference type="EMBL" id="TWU49450.1"/>
    </source>
</evidence>
<keyword evidence="2" id="KW-1185">Reference proteome</keyword>
<reference evidence="1 2" key="1">
    <citation type="submission" date="2019-02" db="EMBL/GenBank/DDBJ databases">
        <title>Deep-cultivation of Planctomycetes and their phenomic and genomic characterization uncovers novel biology.</title>
        <authorList>
            <person name="Wiegand S."/>
            <person name="Jogler M."/>
            <person name="Boedeker C."/>
            <person name="Pinto D."/>
            <person name="Vollmers J."/>
            <person name="Rivas-Marin E."/>
            <person name="Kohn T."/>
            <person name="Peeters S.H."/>
            <person name="Heuer A."/>
            <person name="Rast P."/>
            <person name="Oberbeckmann S."/>
            <person name="Bunk B."/>
            <person name="Jeske O."/>
            <person name="Meyerdierks A."/>
            <person name="Storesund J.E."/>
            <person name="Kallscheuer N."/>
            <person name="Luecker S."/>
            <person name="Lage O.M."/>
            <person name="Pohl T."/>
            <person name="Merkel B.J."/>
            <person name="Hornburger P."/>
            <person name="Mueller R.-W."/>
            <person name="Bruemmer F."/>
            <person name="Labrenz M."/>
            <person name="Spormann A.M."/>
            <person name="Op Den Camp H."/>
            <person name="Overmann J."/>
            <person name="Amann R."/>
            <person name="Jetten M.S.M."/>
            <person name="Mascher T."/>
            <person name="Medema M.H."/>
            <person name="Devos D.P."/>
            <person name="Kaster A.-K."/>
            <person name="Ovreas L."/>
            <person name="Rohde M."/>
            <person name="Galperin M.Y."/>
            <person name="Jogler C."/>
        </authorList>
    </citation>
    <scope>NUCLEOTIDE SEQUENCE [LARGE SCALE GENOMIC DNA]</scope>
    <source>
        <strain evidence="1 2">Poly59</strain>
    </source>
</reference>
<dbReference type="Proteomes" id="UP000317977">
    <property type="component" value="Unassembled WGS sequence"/>
</dbReference>
<organism evidence="1 2">
    <name type="scientific">Rubripirellula reticaptiva</name>
    <dbReference type="NCBI Taxonomy" id="2528013"/>
    <lineage>
        <taxon>Bacteria</taxon>
        <taxon>Pseudomonadati</taxon>
        <taxon>Planctomycetota</taxon>
        <taxon>Planctomycetia</taxon>
        <taxon>Pirellulales</taxon>
        <taxon>Pirellulaceae</taxon>
        <taxon>Rubripirellula</taxon>
    </lineage>
</organism>
<accession>A0A5C6EM32</accession>
<sequence length="257" mass="28242">MSKVHDIEAILWYAYRQGLILPAIVSHLLNDGKAVDSKLRDLEGKQAIRQWNREIQSRYSYGLIDTAGCNRLGVQASKATQLTPTRLDQRIGLAWFCAMEAYHRQVLLASELRSCFGTSANNKHRHVLSNEFGCPVVLRVYHAGSTQRAARDHVTSFLSEHRRKDGIATELDNGRYGLAVLGSNKVRVAELREEFEQVGFSGQLRIVVGLGPTAETYSDALAESRVGATRMGAGNGACQTAVNAMPANELRSVSEVG</sequence>
<dbReference type="AlphaFoldDB" id="A0A5C6EM32"/>
<protein>
    <submittedName>
        <fullName evidence="1">Uncharacterized protein</fullName>
    </submittedName>
</protein>
<evidence type="ECO:0000313" key="2">
    <source>
        <dbReference type="Proteomes" id="UP000317977"/>
    </source>
</evidence>
<gene>
    <name evidence="1" type="ORF">Poly59_40650</name>
</gene>
<name>A0A5C6EM32_9BACT</name>
<dbReference type="EMBL" id="SJPX01000004">
    <property type="protein sequence ID" value="TWU49450.1"/>
    <property type="molecule type" value="Genomic_DNA"/>
</dbReference>